<sequence length="113" mass="11984">MYVFTCLYHHPADPEAFDEHFFTVHAPLARKVVELGLRGATATKLAPNPDGTPPPFYVKVDITADSAEALQAAMSTPEGQAAQADMANFAGAGVVVFTGEVVDEIRPEVHCGA</sequence>
<dbReference type="RefSeq" id="WP_166051990.1">
    <property type="nucleotide sequence ID" value="NZ_JAAMPJ010000010.1"/>
</dbReference>
<dbReference type="InterPro" id="IPR011008">
    <property type="entry name" value="Dimeric_a/b-barrel"/>
</dbReference>
<evidence type="ECO:0000313" key="3">
    <source>
        <dbReference type="Proteomes" id="UP000481360"/>
    </source>
</evidence>
<dbReference type="Gene3D" id="3.30.70.100">
    <property type="match status" value="1"/>
</dbReference>
<evidence type="ECO:0000259" key="1">
    <source>
        <dbReference type="Pfam" id="PF07110"/>
    </source>
</evidence>
<dbReference type="GO" id="GO:0016491">
    <property type="term" value="F:oxidoreductase activity"/>
    <property type="evidence" value="ECO:0007669"/>
    <property type="project" value="InterPro"/>
</dbReference>
<reference evidence="2 3" key="1">
    <citation type="submission" date="2020-03" db="EMBL/GenBank/DDBJ databases">
        <title>Isolation and identification of active actinomycetes.</title>
        <authorList>
            <person name="Sun X."/>
        </authorList>
    </citation>
    <scope>NUCLEOTIDE SEQUENCE [LARGE SCALE GENOMIC DNA]</scope>
    <source>
        <strain evidence="2 3">NEAU-D13</strain>
    </source>
</reference>
<dbReference type="NCBIfam" id="TIGR02118">
    <property type="entry name" value="EthD family reductase"/>
    <property type="match status" value="1"/>
</dbReference>
<dbReference type="InterPro" id="IPR009799">
    <property type="entry name" value="EthD_dom"/>
</dbReference>
<evidence type="ECO:0000313" key="2">
    <source>
        <dbReference type="EMBL" id="NGY63510.1"/>
    </source>
</evidence>
<dbReference type="SUPFAM" id="SSF54909">
    <property type="entry name" value="Dimeric alpha+beta barrel"/>
    <property type="match status" value="1"/>
</dbReference>
<organism evidence="2 3">
    <name type="scientific">Lentzea alba</name>
    <dbReference type="NCBI Taxonomy" id="2714351"/>
    <lineage>
        <taxon>Bacteria</taxon>
        <taxon>Bacillati</taxon>
        <taxon>Actinomycetota</taxon>
        <taxon>Actinomycetes</taxon>
        <taxon>Pseudonocardiales</taxon>
        <taxon>Pseudonocardiaceae</taxon>
        <taxon>Lentzea</taxon>
    </lineage>
</organism>
<dbReference type="Pfam" id="PF07110">
    <property type="entry name" value="EthD"/>
    <property type="match status" value="1"/>
</dbReference>
<dbReference type="PANTHER" id="PTHR40260">
    <property type="entry name" value="BLR8190 PROTEIN"/>
    <property type="match status" value="1"/>
</dbReference>
<protein>
    <submittedName>
        <fullName evidence="2">EthD family reductase</fullName>
    </submittedName>
</protein>
<accession>A0A7C9RUW2</accession>
<keyword evidence="3" id="KW-1185">Reference proteome</keyword>
<feature type="domain" description="EthD" evidence="1">
    <location>
        <begin position="10"/>
        <end position="91"/>
    </location>
</feature>
<gene>
    <name evidence="2" type="ORF">G7043_31790</name>
</gene>
<dbReference type="EMBL" id="JAAMPJ010000010">
    <property type="protein sequence ID" value="NGY63510.1"/>
    <property type="molecule type" value="Genomic_DNA"/>
</dbReference>
<dbReference type="PANTHER" id="PTHR40260:SF2">
    <property type="entry name" value="BLR8190 PROTEIN"/>
    <property type="match status" value="1"/>
</dbReference>
<name>A0A7C9RUW2_9PSEU</name>
<comment type="caution">
    <text evidence="2">The sequence shown here is derived from an EMBL/GenBank/DDBJ whole genome shotgun (WGS) entry which is preliminary data.</text>
</comment>
<dbReference type="Proteomes" id="UP000481360">
    <property type="component" value="Unassembled WGS sequence"/>
</dbReference>
<proteinExistence type="predicted"/>
<dbReference type="AlphaFoldDB" id="A0A7C9RUW2"/>